<accession>A0ABR2J0M2</accession>
<dbReference type="InterPro" id="IPR036465">
    <property type="entry name" value="vWFA_dom_sf"/>
</dbReference>
<dbReference type="Proteomes" id="UP001470230">
    <property type="component" value="Unassembled WGS sequence"/>
</dbReference>
<sequence length="287" mass="32931">MTEKLVDIVFVLDATKSTQCVFYGMTLHVEDQTFDIMSKNTKAKYQYGAVIYRDPVSYKPSPTEKQPLSAEEIDQLNRIYAKEKEIRKQKLIEKGIYNEENERRREEQKFNVDRVKFPVDKNVAIPFCDNIETLSIELGKVECDGGNDDQEDWVGALSLALNDFNWREGSKRCIFWISDANAHGKSFNAKGEDNYNEEEPKLMNLTQQMAEKRIYFVGINIKKGTDPGCEKTLNAMKEVYESNGGPSFMIQEFKVTVDPELGNDDWTPTELGDFEKTITQSLRDLGP</sequence>
<organism evidence="1 2">
    <name type="scientific">Tritrichomonas musculus</name>
    <dbReference type="NCBI Taxonomy" id="1915356"/>
    <lineage>
        <taxon>Eukaryota</taxon>
        <taxon>Metamonada</taxon>
        <taxon>Parabasalia</taxon>
        <taxon>Tritrichomonadida</taxon>
        <taxon>Tritrichomonadidae</taxon>
        <taxon>Tritrichomonas</taxon>
    </lineage>
</organism>
<name>A0ABR2J0M2_9EUKA</name>
<dbReference type="PANTHER" id="PTHR47763">
    <property type="entry name" value="ALPHA-PROTEIN KINASE VWKA"/>
    <property type="match status" value="1"/>
</dbReference>
<dbReference type="Gene3D" id="3.40.50.410">
    <property type="entry name" value="von Willebrand factor, type A domain"/>
    <property type="match status" value="1"/>
</dbReference>
<keyword evidence="2" id="KW-1185">Reference proteome</keyword>
<comment type="caution">
    <text evidence="1">The sequence shown here is derived from an EMBL/GenBank/DDBJ whole genome shotgun (WGS) entry which is preliminary data.</text>
</comment>
<evidence type="ECO:0000313" key="1">
    <source>
        <dbReference type="EMBL" id="KAK8870787.1"/>
    </source>
</evidence>
<protein>
    <recommendedName>
        <fullName evidence="3">VWFA domain-containing protein</fullName>
    </recommendedName>
</protein>
<evidence type="ECO:0008006" key="3">
    <source>
        <dbReference type="Google" id="ProtNLM"/>
    </source>
</evidence>
<dbReference type="SUPFAM" id="SSF53300">
    <property type="entry name" value="vWA-like"/>
    <property type="match status" value="1"/>
</dbReference>
<dbReference type="PANTHER" id="PTHR47763:SF1">
    <property type="entry name" value="DUF659 DOMAIN-CONTAINING PROTEIN"/>
    <property type="match status" value="1"/>
</dbReference>
<gene>
    <name evidence="1" type="ORF">M9Y10_008674</name>
</gene>
<dbReference type="EMBL" id="JAPFFF010000014">
    <property type="protein sequence ID" value="KAK8870787.1"/>
    <property type="molecule type" value="Genomic_DNA"/>
</dbReference>
<evidence type="ECO:0000313" key="2">
    <source>
        <dbReference type="Proteomes" id="UP001470230"/>
    </source>
</evidence>
<dbReference type="InterPro" id="IPR052969">
    <property type="entry name" value="Thr-specific_kinase-like"/>
</dbReference>
<reference evidence="1 2" key="1">
    <citation type="submission" date="2024-04" db="EMBL/GenBank/DDBJ databases">
        <title>Tritrichomonas musculus Genome.</title>
        <authorList>
            <person name="Alves-Ferreira E."/>
            <person name="Grigg M."/>
            <person name="Lorenzi H."/>
            <person name="Galac M."/>
        </authorList>
    </citation>
    <scope>NUCLEOTIDE SEQUENCE [LARGE SCALE GENOMIC DNA]</scope>
    <source>
        <strain evidence="1 2">EAF2021</strain>
    </source>
</reference>
<proteinExistence type="predicted"/>